<evidence type="ECO:0000256" key="1">
    <source>
        <dbReference type="ARBA" id="ARBA00004282"/>
    </source>
</evidence>
<evidence type="ECO:0000313" key="11">
    <source>
        <dbReference type="EMBL" id="WAR23383.1"/>
    </source>
</evidence>
<comment type="similarity">
    <text evidence="3">Belongs to the ADIP family.</text>
</comment>
<organism evidence="11 12">
    <name type="scientific">Mya arenaria</name>
    <name type="common">Soft-shell clam</name>
    <dbReference type="NCBI Taxonomy" id="6604"/>
    <lineage>
        <taxon>Eukaryota</taxon>
        <taxon>Metazoa</taxon>
        <taxon>Spiralia</taxon>
        <taxon>Lophotrochozoa</taxon>
        <taxon>Mollusca</taxon>
        <taxon>Bivalvia</taxon>
        <taxon>Autobranchia</taxon>
        <taxon>Heteroconchia</taxon>
        <taxon>Euheterodonta</taxon>
        <taxon>Imparidentia</taxon>
        <taxon>Neoheterodontei</taxon>
        <taxon>Myida</taxon>
        <taxon>Myoidea</taxon>
        <taxon>Myidae</taxon>
        <taxon>Mya</taxon>
    </lineage>
</organism>
<evidence type="ECO:0000256" key="6">
    <source>
        <dbReference type="ARBA" id="ARBA00022949"/>
    </source>
</evidence>
<sequence length="680" mass="78557">CVRARLTFLSALHSVNVTFRSCPPEEFRKLWERFPPRLPFIVTTLFFLLSQNKHCQDCTKSKAANQNKNVLCTQNVFGVLFHKLSILMVDWGLPGTTDFLSSFGHYGNREAAFSHSLHKMNGYTEDESITVLNQELTGLGLEPVSRDEVTASLIDRLEEVVRLYQRSNRIKEDLENRLHQSSCDVTEQQTCIRRLRSDKERLEKELAQEAEKSRQAKNKTRSLTAMLKTEKDELRRLQSVIKDRDGQFKHELKKKQREVNKLMERLHQLLMDKNPDRRIDNKRSTWKHKANSNKHEEMYASLISHYEEKHQDLRVENSDLRDCLLDMQRELSTLAEHSSVTGQNGLAGSTASSDEDLSTGSSQLDIHDDCFQMPYDVLRENLQKSFQETCKRLKTTINKCSSLNSCGGVSGSVQDGELDKLKQQINKYKDIVKQQEQLIQQSLCTQSKSMENTFLQESQILQERETMSEQRRKFYQEKANFEEERKSVTECARKLQQERHQFEEEKACMLQSHLFQVTTGNKQSPSHRPKADKSRLLPSTPVFSPAPGKPASPASSDLIRYLSSPKKKSPLIQLISRKYVKFIHDSHQDHGEYVYTWPHLKMCERETFLYATLFSVTLEFPLYGSSLGACFCESVGKFYMIKERFANMSKDIAALYGSYTYMNKDIVIMAPQGTSTLKKN</sequence>
<feature type="non-terminal residue" evidence="11">
    <location>
        <position position="680"/>
    </location>
</feature>
<evidence type="ECO:0000256" key="8">
    <source>
        <dbReference type="ARBA" id="ARBA00023212"/>
    </source>
</evidence>
<dbReference type="InterPro" id="IPR021622">
    <property type="entry name" value="Afadin/alpha-actinin-bd"/>
</dbReference>
<dbReference type="EMBL" id="CP111024">
    <property type="protein sequence ID" value="WAR23383.1"/>
    <property type="molecule type" value="Genomic_DNA"/>
</dbReference>
<dbReference type="InterPro" id="IPR052300">
    <property type="entry name" value="Adhesion_Centrosome_assoc"/>
</dbReference>
<feature type="region of interest" description="Disordered" evidence="10">
    <location>
        <begin position="518"/>
        <end position="557"/>
    </location>
</feature>
<keyword evidence="12" id="KW-1185">Reference proteome</keyword>
<proteinExistence type="inferred from homology"/>
<evidence type="ECO:0000256" key="10">
    <source>
        <dbReference type="SAM" id="MobiDB-lite"/>
    </source>
</evidence>
<keyword evidence="6" id="KW-0965">Cell junction</keyword>
<keyword evidence="7 9" id="KW-0175">Coiled coil</keyword>
<evidence type="ECO:0000256" key="4">
    <source>
        <dbReference type="ARBA" id="ARBA00022490"/>
    </source>
</evidence>
<evidence type="ECO:0000256" key="5">
    <source>
        <dbReference type="ARBA" id="ARBA00022889"/>
    </source>
</evidence>
<dbReference type="Pfam" id="PF11559">
    <property type="entry name" value="ADIP"/>
    <property type="match status" value="1"/>
</dbReference>
<comment type="subcellular location">
    <subcellularLocation>
        <location evidence="1">Cell junction</location>
    </subcellularLocation>
    <subcellularLocation>
        <location evidence="2">Cytoplasm</location>
        <location evidence="2">Cytoskeleton</location>
        <location evidence="2">Microtubule organizing center</location>
        <location evidence="2">Centrosome</location>
    </subcellularLocation>
</comment>
<evidence type="ECO:0000256" key="9">
    <source>
        <dbReference type="SAM" id="Coils"/>
    </source>
</evidence>
<evidence type="ECO:0000256" key="3">
    <source>
        <dbReference type="ARBA" id="ARBA00009291"/>
    </source>
</evidence>
<dbReference type="Proteomes" id="UP001164746">
    <property type="component" value="Chromosome 13"/>
</dbReference>
<feature type="coiled-coil region" evidence="9">
    <location>
        <begin position="157"/>
        <end position="219"/>
    </location>
</feature>
<dbReference type="PANTHER" id="PTHR46507">
    <property type="entry name" value="AFADIN- AND ALPHA-ACTININ-BINDING PROTEIN"/>
    <property type="match status" value="1"/>
</dbReference>
<dbReference type="PANTHER" id="PTHR46507:SF4">
    <property type="entry name" value="SSX FAMILY MEMBER 2 INTERACTING PROTEIN"/>
    <property type="match status" value="1"/>
</dbReference>
<feature type="compositionally biased region" description="Low complexity" evidence="10">
    <location>
        <begin position="545"/>
        <end position="556"/>
    </location>
</feature>
<reference evidence="11" key="1">
    <citation type="submission" date="2022-11" db="EMBL/GenBank/DDBJ databases">
        <title>Centuries of genome instability and evolution in soft-shell clam transmissible cancer (bioRxiv).</title>
        <authorList>
            <person name="Hart S.F.M."/>
            <person name="Yonemitsu M.A."/>
            <person name="Giersch R.M."/>
            <person name="Beal B.F."/>
            <person name="Arriagada G."/>
            <person name="Davis B.W."/>
            <person name="Ostrander E.A."/>
            <person name="Goff S.P."/>
            <person name="Metzger M.J."/>
        </authorList>
    </citation>
    <scope>NUCLEOTIDE SEQUENCE</scope>
    <source>
        <strain evidence="11">MELC-2E11</strain>
        <tissue evidence="11">Siphon/mantle</tissue>
    </source>
</reference>
<keyword evidence="8" id="KW-0206">Cytoskeleton</keyword>
<keyword evidence="5" id="KW-0130">Cell adhesion</keyword>
<name>A0ABY7FMD3_MYAAR</name>
<evidence type="ECO:0000256" key="7">
    <source>
        <dbReference type="ARBA" id="ARBA00023054"/>
    </source>
</evidence>
<keyword evidence="4" id="KW-0963">Cytoplasm</keyword>
<gene>
    <name evidence="11" type="ORF">MAR_037052</name>
</gene>
<accession>A0ABY7FMD3</accession>
<feature type="coiled-coil region" evidence="9">
    <location>
        <begin position="418"/>
        <end position="512"/>
    </location>
</feature>
<protein>
    <submittedName>
        <fullName evidence="11">ADIPB-like protein</fullName>
    </submittedName>
</protein>
<evidence type="ECO:0000313" key="12">
    <source>
        <dbReference type="Proteomes" id="UP001164746"/>
    </source>
</evidence>
<evidence type="ECO:0000256" key="2">
    <source>
        <dbReference type="ARBA" id="ARBA00004300"/>
    </source>
</evidence>
<feature type="region of interest" description="Disordered" evidence="10">
    <location>
        <begin position="335"/>
        <end position="361"/>
    </location>
</feature>